<dbReference type="Proteomes" id="UP000582016">
    <property type="component" value="Unassembled WGS sequence"/>
</dbReference>
<organism evidence="2 3">
    <name type="scientific">Fusarium phyllophilum</name>
    <dbReference type="NCBI Taxonomy" id="47803"/>
    <lineage>
        <taxon>Eukaryota</taxon>
        <taxon>Fungi</taxon>
        <taxon>Dikarya</taxon>
        <taxon>Ascomycota</taxon>
        <taxon>Pezizomycotina</taxon>
        <taxon>Sordariomycetes</taxon>
        <taxon>Hypocreomycetidae</taxon>
        <taxon>Hypocreales</taxon>
        <taxon>Nectriaceae</taxon>
        <taxon>Fusarium</taxon>
        <taxon>Fusarium fujikuroi species complex</taxon>
    </lineage>
</organism>
<name>A0A8H5IIG6_9HYPO</name>
<accession>A0A8H5IIG6</accession>
<dbReference type="OrthoDB" id="5090991at2759"/>
<feature type="compositionally biased region" description="Acidic residues" evidence="1">
    <location>
        <begin position="45"/>
        <end position="65"/>
    </location>
</feature>
<protein>
    <submittedName>
        <fullName evidence="2">Uncharacterized protein</fullName>
    </submittedName>
</protein>
<feature type="region of interest" description="Disordered" evidence="1">
    <location>
        <begin position="38"/>
        <end position="72"/>
    </location>
</feature>
<reference evidence="2 3" key="1">
    <citation type="submission" date="2020-05" db="EMBL/GenBank/DDBJ databases">
        <title>Identification and distribution of gene clusters putatively required for synthesis of sphingolipid metabolism inhibitors in phylogenetically diverse species of the filamentous fungus Fusarium.</title>
        <authorList>
            <person name="Kim H.-S."/>
            <person name="Busman M."/>
            <person name="Brown D.W."/>
            <person name="Divon H."/>
            <person name="Uhlig S."/>
            <person name="Proctor R.H."/>
        </authorList>
    </citation>
    <scope>NUCLEOTIDE SEQUENCE [LARGE SCALE GENOMIC DNA]</scope>
    <source>
        <strain evidence="2 3">NRRL 13617</strain>
    </source>
</reference>
<dbReference type="EMBL" id="JAAOAQ010000709">
    <property type="protein sequence ID" value="KAF5536450.1"/>
    <property type="molecule type" value="Genomic_DNA"/>
</dbReference>
<evidence type="ECO:0000313" key="2">
    <source>
        <dbReference type="EMBL" id="KAF5536450.1"/>
    </source>
</evidence>
<sequence>MPCPSEEHLTPSRNNLQAMSSDFLYEVNERIIEWLKQDAITSDNESSEEDTSPDEVDTSPEEEEPENKSYNPFGRMAHRLKKWFMHHYHHEGLAGVVAVETPRPSVEDSGVRYEPGLLPEGPQKLLEDLTATEWLRPSAGG</sequence>
<evidence type="ECO:0000313" key="3">
    <source>
        <dbReference type="Proteomes" id="UP000582016"/>
    </source>
</evidence>
<proteinExistence type="predicted"/>
<evidence type="ECO:0000256" key="1">
    <source>
        <dbReference type="SAM" id="MobiDB-lite"/>
    </source>
</evidence>
<dbReference type="AlphaFoldDB" id="A0A8H5IIG6"/>
<keyword evidence="3" id="KW-1185">Reference proteome</keyword>
<gene>
    <name evidence="2" type="ORF">FPHYL_12982</name>
</gene>
<comment type="caution">
    <text evidence="2">The sequence shown here is derived from an EMBL/GenBank/DDBJ whole genome shotgun (WGS) entry which is preliminary data.</text>
</comment>